<feature type="region of interest" description="Disordered" evidence="1">
    <location>
        <begin position="50"/>
        <end position="77"/>
    </location>
</feature>
<name>A0AAD9LUJ2_9PEZI</name>
<feature type="compositionally biased region" description="Polar residues" evidence="1">
    <location>
        <begin position="112"/>
        <end position="123"/>
    </location>
</feature>
<feature type="region of interest" description="Disordered" evidence="1">
    <location>
        <begin position="135"/>
        <end position="158"/>
    </location>
</feature>
<reference evidence="2" key="1">
    <citation type="submission" date="2021-06" db="EMBL/GenBank/DDBJ databases">
        <title>Comparative genomics, transcriptomics and evolutionary studies reveal genomic signatures of adaptation to plant cell wall in hemibiotrophic fungi.</title>
        <authorList>
            <consortium name="DOE Joint Genome Institute"/>
            <person name="Baroncelli R."/>
            <person name="Diaz J.F."/>
            <person name="Benocci T."/>
            <person name="Peng M."/>
            <person name="Battaglia E."/>
            <person name="Haridas S."/>
            <person name="Andreopoulos W."/>
            <person name="Labutti K."/>
            <person name="Pangilinan J."/>
            <person name="Floch G.L."/>
            <person name="Makela M.R."/>
            <person name="Henrissat B."/>
            <person name="Grigoriev I.V."/>
            <person name="Crouch J.A."/>
            <person name="De Vries R.P."/>
            <person name="Sukno S.A."/>
            <person name="Thon M.R."/>
        </authorList>
    </citation>
    <scope>NUCLEOTIDE SEQUENCE</scope>
    <source>
        <strain evidence="2">MAFF235873</strain>
    </source>
</reference>
<evidence type="ECO:0000313" key="3">
    <source>
        <dbReference type="Proteomes" id="UP001232148"/>
    </source>
</evidence>
<sequence>MIALREGRWMGEHPPLLDEGNRGRIKQPDGGNLYYNTSEPRKAMRMSRGIAFSGRRGHATSGGVGREEVSKQPGKEMGVVGCRHLSRANELELPVPGAVEPTIPRAHDHKLQSTSGLESAVSDISDTLAGSELVWSSPPSSLFSQSPVNQALHKPSSC</sequence>
<feature type="compositionally biased region" description="Basic and acidic residues" evidence="1">
    <location>
        <begin position="65"/>
        <end position="74"/>
    </location>
</feature>
<keyword evidence="3" id="KW-1185">Reference proteome</keyword>
<dbReference type="EMBL" id="MU843155">
    <property type="protein sequence ID" value="KAK2020937.1"/>
    <property type="molecule type" value="Genomic_DNA"/>
</dbReference>
<organism evidence="2 3">
    <name type="scientific">Colletotrichum zoysiae</name>
    <dbReference type="NCBI Taxonomy" id="1216348"/>
    <lineage>
        <taxon>Eukaryota</taxon>
        <taxon>Fungi</taxon>
        <taxon>Dikarya</taxon>
        <taxon>Ascomycota</taxon>
        <taxon>Pezizomycotina</taxon>
        <taxon>Sordariomycetes</taxon>
        <taxon>Hypocreomycetidae</taxon>
        <taxon>Glomerellales</taxon>
        <taxon>Glomerellaceae</taxon>
        <taxon>Colletotrichum</taxon>
        <taxon>Colletotrichum graminicola species complex</taxon>
    </lineage>
</organism>
<feature type="compositionally biased region" description="Basic and acidic residues" evidence="1">
    <location>
        <begin position="1"/>
        <end position="22"/>
    </location>
</feature>
<gene>
    <name evidence="2" type="ORF">LX32DRAFT_282628</name>
</gene>
<feature type="region of interest" description="Disordered" evidence="1">
    <location>
        <begin position="1"/>
        <end position="36"/>
    </location>
</feature>
<dbReference type="AlphaFoldDB" id="A0AAD9LUJ2"/>
<dbReference type="Proteomes" id="UP001232148">
    <property type="component" value="Unassembled WGS sequence"/>
</dbReference>
<accession>A0AAD9LUJ2</accession>
<feature type="compositionally biased region" description="Low complexity" evidence="1">
    <location>
        <begin position="136"/>
        <end position="147"/>
    </location>
</feature>
<evidence type="ECO:0000256" key="1">
    <source>
        <dbReference type="SAM" id="MobiDB-lite"/>
    </source>
</evidence>
<protein>
    <submittedName>
        <fullName evidence="2">Uncharacterized protein</fullName>
    </submittedName>
</protein>
<comment type="caution">
    <text evidence="2">The sequence shown here is derived from an EMBL/GenBank/DDBJ whole genome shotgun (WGS) entry which is preliminary data.</text>
</comment>
<proteinExistence type="predicted"/>
<evidence type="ECO:0000313" key="2">
    <source>
        <dbReference type="EMBL" id="KAK2020937.1"/>
    </source>
</evidence>
<feature type="region of interest" description="Disordered" evidence="1">
    <location>
        <begin position="96"/>
        <end position="123"/>
    </location>
</feature>